<dbReference type="InterPro" id="IPR036286">
    <property type="entry name" value="LexA/Signal_pep-like_sf"/>
</dbReference>
<comment type="subcellular location">
    <subcellularLocation>
        <location evidence="1">Mitochondrion inner membrane</location>
    </subcellularLocation>
</comment>
<dbReference type="SUPFAM" id="SSF51306">
    <property type="entry name" value="LexA/Signal peptidase"/>
    <property type="match status" value="1"/>
</dbReference>
<dbReference type="InterPro" id="IPR052064">
    <property type="entry name" value="Mito_IMP1_subunit"/>
</dbReference>
<evidence type="ECO:0000259" key="7">
    <source>
        <dbReference type="Pfam" id="PF10502"/>
    </source>
</evidence>
<dbReference type="Proteomes" id="UP000002051">
    <property type="component" value="Chromosome 8"/>
</dbReference>
<dbReference type="Proteomes" id="UP000265566">
    <property type="component" value="Chromosome 8"/>
</dbReference>
<reference evidence="12" key="4">
    <citation type="journal article" date="2018" name="Nat. Plants">
        <title>Whole-genome landscape of Medicago truncatula symbiotic genes.</title>
        <authorList>
            <person name="Pecrix Y."/>
            <person name="Staton S.E."/>
            <person name="Sallet E."/>
            <person name="Lelandais-Briere C."/>
            <person name="Moreau S."/>
            <person name="Carrere S."/>
            <person name="Blein T."/>
            <person name="Jardinaud M.F."/>
            <person name="Latrasse D."/>
            <person name="Zouine M."/>
            <person name="Zahm M."/>
            <person name="Kreplak J."/>
            <person name="Mayjonade B."/>
            <person name="Satge C."/>
            <person name="Perez M."/>
            <person name="Cauet S."/>
            <person name="Marande W."/>
            <person name="Chantry-Darmon C."/>
            <person name="Lopez-Roques C."/>
            <person name="Bouchez O."/>
            <person name="Berard A."/>
            <person name="Debelle F."/>
            <person name="Munos S."/>
            <person name="Bendahmane A."/>
            <person name="Berges H."/>
            <person name="Niebel A."/>
            <person name="Buitink J."/>
            <person name="Frugier F."/>
            <person name="Benhamed M."/>
            <person name="Crespi M."/>
            <person name="Gouzy J."/>
            <person name="Gamas P."/>
        </authorList>
    </citation>
    <scope>NUCLEOTIDE SEQUENCE [LARGE SCALE GENOMIC DNA]</scope>
    <source>
        <strain evidence="12">cv. Jemalong A17</strain>
    </source>
</reference>
<keyword evidence="3 9" id="KW-0378">Hydrolase</keyword>
<dbReference type="PANTHER" id="PTHR12383:SF36">
    <property type="entry name" value="MITOCHONDRIAL ATP-INDEPENDENT INNER MEMBRANE PROTEASE SUBUNIT 1B-RELATED"/>
    <property type="match status" value="1"/>
</dbReference>
<keyword evidence="5" id="KW-0472">Membrane</keyword>
<dbReference type="GO" id="GO:0004252">
    <property type="term" value="F:serine-type endopeptidase activity"/>
    <property type="evidence" value="ECO:0007669"/>
    <property type="project" value="InterPro"/>
</dbReference>
<dbReference type="GO" id="GO:0006627">
    <property type="term" value="P:protein processing involved in protein targeting to mitochondrion"/>
    <property type="evidence" value="ECO:0000318"/>
    <property type="project" value="GO_Central"/>
</dbReference>
<evidence type="ECO:0000256" key="1">
    <source>
        <dbReference type="ARBA" id="ARBA00004273"/>
    </source>
</evidence>
<evidence type="ECO:0000256" key="2">
    <source>
        <dbReference type="ARBA" id="ARBA00022792"/>
    </source>
</evidence>
<evidence type="ECO:0000256" key="4">
    <source>
        <dbReference type="ARBA" id="ARBA00023128"/>
    </source>
</evidence>
<dbReference type="PANTHER" id="PTHR12383">
    <property type="entry name" value="PROTEASE FAMILY S26 MITOCHONDRIAL INNER MEMBRANE PROTEASE-RELATED"/>
    <property type="match status" value="1"/>
</dbReference>
<keyword evidence="2" id="KW-0999">Mitochondrion inner membrane</keyword>
<evidence type="ECO:0000313" key="10">
    <source>
        <dbReference type="EnsemblPlants" id="AET02396"/>
    </source>
</evidence>
<keyword evidence="8" id="KW-0645">Protease</keyword>
<evidence type="ECO:0000313" key="11">
    <source>
        <dbReference type="Proteomes" id="UP000002051"/>
    </source>
</evidence>
<dbReference type="Pfam" id="PF10502">
    <property type="entry name" value="Peptidase_S26"/>
    <property type="match status" value="1"/>
</dbReference>
<proteinExistence type="inferred from homology"/>
<feature type="domain" description="Peptidase S26" evidence="7">
    <location>
        <begin position="58"/>
        <end position="105"/>
    </location>
</feature>
<reference evidence="10" key="3">
    <citation type="submission" date="2015-04" db="UniProtKB">
        <authorList>
            <consortium name="EnsemblPlants"/>
        </authorList>
    </citation>
    <scope>IDENTIFICATION</scope>
    <source>
        <strain evidence="10">cv. Jemalong A17</strain>
    </source>
</reference>
<accession>G7LGV6</accession>
<dbReference type="HOGENOM" id="CLU_028723_4_3_1"/>
<dbReference type="eggNOG" id="KOG0171">
    <property type="taxonomic scope" value="Eukaryota"/>
</dbReference>
<dbReference type="GO" id="GO:0009003">
    <property type="term" value="F:signal peptidase activity"/>
    <property type="evidence" value="ECO:0007669"/>
    <property type="project" value="UniProtKB-EC"/>
</dbReference>
<evidence type="ECO:0000256" key="5">
    <source>
        <dbReference type="ARBA" id="ARBA00023136"/>
    </source>
</evidence>
<evidence type="ECO:0000256" key="6">
    <source>
        <dbReference type="ARBA" id="ARBA00038445"/>
    </source>
</evidence>
<dbReference type="GO" id="GO:0006465">
    <property type="term" value="P:signal peptide processing"/>
    <property type="evidence" value="ECO:0007669"/>
    <property type="project" value="InterPro"/>
</dbReference>
<sequence length="130" mass="14761">MVPFRSIIKEVWKNAFFAVKFFCVIHVARNYLITNVMFKFCRLLVLACFLQIDSTPSIFLAERISPRFGKVARGDILHLRSPQNPKKEIGKRLVGLEGDTITYVSDSENGDKHETVVVPKGHVLVEGDNK</sequence>
<dbReference type="STRING" id="3880.G7LGV6"/>
<reference evidence="8 11" key="1">
    <citation type="journal article" date="2011" name="Nature">
        <title>The Medicago genome provides insight into the evolution of rhizobial symbioses.</title>
        <authorList>
            <person name="Young N.D."/>
            <person name="Debelle F."/>
            <person name="Oldroyd G.E."/>
            <person name="Geurts R."/>
            <person name="Cannon S.B."/>
            <person name="Udvardi M.K."/>
            <person name="Benedito V.A."/>
            <person name="Mayer K.F."/>
            <person name="Gouzy J."/>
            <person name="Schoof H."/>
            <person name="Van de Peer Y."/>
            <person name="Proost S."/>
            <person name="Cook D.R."/>
            <person name="Meyers B.C."/>
            <person name="Spannagl M."/>
            <person name="Cheung F."/>
            <person name="De Mita S."/>
            <person name="Krishnakumar V."/>
            <person name="Gundlach H."/>
            <person name="Zhou S."/>
            <person name="Mudge J."/>
            <person name="Bharti A.K."/>
            <person name="Murray J.D."/>
            <person name="Naoumkina M.A."/>
            <person name="Rosen B."/>
            <person name="Silverstein K.A."/>
            <person name="Tang H."/>
            <person name="Rombauts S."/>
            <person name="Zhao P.X."/>
            <person name="Zhou P."/>
            <person name="Barbe V."/>
            <person name="Bardou P."/>
            <person name="Bechner M."/>
            <person name="Bellec A."/>
            <person name="Berger A."/>
            <person name="Berges H."/>
            <person name="Bidwell S."/>
            <person name="Bisseling T."/>
            <person name="Choisne N."/>
            <person name="Couloux A."/>
            <person name="Denny R."/>
            <person name="Deshpande S."/>
            <person name="Dai X."/>
            <person name="Doyle J.J."/>
            <person name="Dudez A.M."/>
            <person name="Farmer A.D."/>
            <person name="Fouteau S."/>
            <person name="Franken C."/>
            <person name="Gibelin C."/>
            <person name="Gish J."/>
            <person name="Goldstein S."/>
            <person name="Gonzalez A.J."/>
            <person name="Green P.J."/>
            <person name="Hallab A."/>
            <person name="Hartog M."/>
            <person name="Hua A."/>
            <person name="Humphray S.J."/>
            <person name="Jeong D.H."/>
            <person name="Jing Y."/>
            <person name="Jocker A."/>
            <person name="Kenton S.M."/>
            <person name="Kim D.J."/>
            <person name="Klee K."/>
            <person name="Lai H."/>
            <person name="Lang C."/>
            <person name="Lin S."/>
            <person name="Macmil S.L."/>
            <person name="Magdelenat G."/>
            <person name="Matthews L."/>
            <person name="McCorrison J."/>
            <person name="Monaghan E.L."/>
            <person name="Mun J.H."/>
            <person name="Najar F.Z."/>
            <person name="Nicholson C."/>
            <person name="Noirot C."/>
            <person name="O'Bleness M."/>
            <person name="Paule C.R."/>
            <person name="Poulain J."/>
            <person name="Prion F."/>
            <person name="Qin B."/>
            <person name="Qu C."/>
            <person name="Retzel E.F."/>
            <person name="Riddle C."/>
            <person name="Sallet E."/>
            <person name="Samain S."/>
            <person name="Samson N."/>
            <person name="Sanders I."/>
            <person name="Saurat O."/>
            <person name="Scarpelli C."/>
            <person name="Schiex T."/>
            <person name="Segurens B."/>
            <person name="Severin A.J."/>
            <person name="Sherrier D.J."/>
            <person name="Shi R."/>
            <person name="Sims S."/>
            <person name="Singer S.R."/>
            <person name="Sinharoy S."/>
            <person name="Sterck L."/>
            <person name="Viollet A."/>
            <person name="Wang B.B."/>
            <person name="Wang K."/>
            <person name="Wang M."/>
            <person name="Wang X."/>
            <person name="Warfsmann J."/>
            <person name="Weissenbach J."/>
            <person name="White D.D."/>
            <person name="White J.D."/>
            <person name="Wiley G.B."/>
            <person name="Wincker P."/>
            <person name="Xing Y."/>
            <person name="Yang L."/>
            <person name="Yao Z."/>
            <person name="Ying F."/>
            <person name="Zhai J."/>
            <person name="Zhou L."/>
            <person name="Zuber A."/>
            <person name="Denarie J."/>
            <person name="Dixon R.A."/>
            <person name="May G.D."/>
            <person name="Schwartz D.C."/>
            <person name="Rogers J."/>
            <person name="Quetier F."/>
            <person name="Town C.D."/>
            <person name="Roe B.A."/>
        </authorList>
    </citation>
    <scope>NUCLEOTIDE SEQUENCE [LARGE SCALE GENOMIC DNA]</scope>
    <source>
        <strain evidence="8">A17</strain>
        <strain evidence="10 11">cv. Jemalong A17</strain>
    </source>
</reference>
<dbReference type="GO" id="GO:0042720">
    <property type="term" value="C:mitochondrial inner membrane peptidase complex"/>
    <property type="evidence" value="ECO:0000318"/>
    <property type="project" value="GO_Central"/>
</dbReference>
<dbReference type="EC" id="3.4.21.89" evidence="9"/>
<dbReference type="PaxDb" id="3880-AET02396"/>
<evidence type="ECO:0000313" key="12">
    <source>
        <dbReference type="Proteomes" id="UP000265566"/>
    </source>
</evidence>
<reference evidence="9" key="5">
    <citation type="journal article" date="2018" name="Nat. Plants">
        <title>Whole-genome landscape of Medicago truncatula symbiotic genes.</title>
        <authorList>
            <person name="Pecrix Y."/>
            <person name="Gamas P."/>
            <person name="Carrere S."/>
        </authorList>
    </citation>
    <scope>NUCLEOTIDE SEQUENCE</scope>
    <source>
        <tissue evidence="9">Leaves</tissue>
    </source>
</reference>
<evidence type="ECO:0000313" key="8">
    <source>
        <dbReference type="EMBL" id="AET02396.2"/>
    </source>
</evidence>
<name>G7LGV6_MEDTR</name>
<dbReference type="InterPro" id="IPR000223">
    <property type="entry name" value="Pept_S26A_signal_pept_1"/>
</dbReference>
<keyword evidence="11" id="KW-1185">Reference proteome</keyword>
<gene>
    <name evidence="8" type="ordered locus">MTR_8g040050</name>
    <name evidence="9" type="ORF">MtrunA17_Chr8g0353471</name>
</gene>
<accession>A0A0C3XZF4</accession>
<organism evidence="8 11">
    <name type="scientific">Medicago truncatula</name>
    <name type="common">Barrel medic</name>
    <name type="synonym">Medicago tribuloides</name>
    <dbReference type="NCBI Taxonomy" id="3880"/>
    <lineage>
        <taxon>Eukaryota</taxon>
        <taxon>Viridiplantae</taxon>
        <taxon>Streptophyta</taxon>
        <taxon>Embryophyta</taxon>
        <taxon>Tracheophyta</taxon>
        <taxon>Spermatophyta</taxon>
        <taxon>Magnoliopsida</taxon>
        <taxon>eudicotyledons</taxon>
        <taxon>Gunneridae</taxon>
        <taxon>Pentapetalae</taxon>
        <taxon>rosids</taxon>
        <taxon>fabids</taxon>
        <taxon>Fabales</taxon>
        <taxon>Fabaceae</taxon>
        <taxon>Papilionoideae</taxon>
        <taxon>50 kb inversion clade</taxon>
        <taxon>NPAAA clade</taxon>
        <taxon>Hologalegina</taxon>
        <taxon>IRL clade</taxon>
        <taxon>Trifolieae</taxon>
        <taxon>Medicago</taxon>
    </lineage>
</organism>
<dbReference type="Gramene" id="rna46460">
    <property type="protein sequence ID" value="RHN40317.1"/>
    <property type="gene ID" value="gene46460"/>
</dbReference>
<protein>
    <submittedName>
        <fullName evidence="8">Inner membrane protease subunit, putative</fullName>
    </submittedName>
    <submittedName>
        <fullName evidence="9">Putative signal peptidase I</fullName>
        <ecNumber evidence="9">3.4.21.89</ecNumber>
    </submittedName>
</protein>
<dbReference type="EnsemblPlants" id="AET02396">
    <property type="protein sequence ID" value="AET02396"/>
    <property type="gene ID" value="MTR_8g040050"/>
</dbReference>
<evidence type="ECO:0000256" key="3">
    <source>
        <dbReference type="ARBA" id="ARBA00022801"/>
    </source>
</evidence>
<dbReference type="AlphaFoldDB" id="G7LGV6"/>
<reference evidence="8 11" key="2">
    <citation type="journal article" date="2014" name="BMC Genomics">
        <title>An improved genome release (version Mt4.0) for the model legume Medicago truncatula.</title>
        <authorList>
            <person name="Tang H."/>
            <person name="Krishnakumar V."/>
            <person name="Bidwell S."/>
            <person name="Rosen B."/>
            <person name="Chan A."/>
            <person name="Zhou S."/>
            <person name="Gentzbittel L."/>
            <person name="Childs K.L."/>
            <person name="Yandell M."/>
            <person name="Gundlach H."/>
            <person name="Mayer K.F."/>
            <person name="Schwartz D.C."/>
            <person name="Town C.D."/>
        </authorList>
    </citation>
    <scope>GENOME REANNOTATION</scope>
    <source>
        <strain evidence="10 11">cv. Jemalong A17</strain>
    </source>
</reference>
<dbReference type="Gene3D" id="2.10.109.10">
    <property type="entry name" value="Umud Fragment, subunit A"/>
    <property type="match status" value="1"/>
</dbReference>
<dbReference type="PRINTS" id="PR00727">
    <property type="entry name" value="LEADERPTASE"/>
</dbReference>
<keyword evidence="4" id="KW-0496">Mitochondrion</keyword>
<comment type="similarity">
    <text evidence="6">Belongs to the peptidase S26 family. IMP1 subfamily.</text>
</comment>
<evidence type="ECO:0000313" key="9">
    <source>
        <dbReference type="EMBL" id="RHN40317.1"/>
    </source>
</evidence>
<dbReference type="EMBL" id="PSQE01000008">
    <property type="protein sequence ID" value="RHN40317.1"/>
    <property type="molecule type" value="Genomic_DNA"/>
</dbReference>
<dbReference type="EMBL" id="CM001224">
    <property type="protein sequence ID" value="AET02396.2"/>
    <property type="molecule type" value="Genomic_DNA"/>
</dbReference>
<dbReference type="InterPro" id="IPR019533">
    <property type="entry name" value="Peptidase_S26"/>
</dbReference>